<organism evidence="1 2">
    <name type="scientific">Epilithonimonas mollis</name>
    <dbReference type="NCBI Taxonomy" id="216903"/>
    <lineage>
        <taxon>Bacteria</taxon>
        <taxon>Pseudomonadati</taxon>
        <taxon>Bacteroidota</taxon>
        <taxon>Flavobacteriia</taxon>
        <taxon>Flavobacteriales</taxon>
        <taxon>Weeksellaceae</taxon>
        <taxon>Chryseobacterium group</taxon>
        <taxon>Epilithonimonas</taxon>
    </lineage>
</organism>
<dbReference type="STRING" id="216903.SAMN05444371_3309"/>
<accession>A0A1M6UIL5</accession>
<protein>
    <submittedName>
        <fullName evidence="1">Uncharacterized protein</fullName>
    </submittedName>
</protein>
<dbReference type="OrthoDB" id="1449422at2"/>
<gene>
    <name evidence="1" type="ORF">SAMN05444371_3309</name>
</gene>
<dbReference type="Proteomes" id="UP000184498">
    <property type="component" value="Unassembled WGS sequence"/>
</dbReference>
<reference evidence="2" key="1">
    <citation type="submission" date="2016-11" db="EMBL/GenBank/DDBJ databases">
        <authorList>
            <person name="Varghese N."/>
            <person name="Submissions S."/>
        </authorList>
    </citation>
    <scope>NUCLEOTIDE SEQUENCE [LARGE SCALE GENOMIC DNA]</scope>
    <source>
        <strain evidence="2">DSM 18016</strain>
    </source>
</reference>
<proteinExistence type="predicted"/>
<dbReference type="AlphaFoldDB" id="A0A1M6UIL5"/>
<dbReference type="RefSeq" id="WP_073000200.1">
    <property type="nucleotide sequence ID" value="NZ_FRAM01000005.1"/>
</dbReference>
<evidence type="ECO:0000313" key="2">
    <source>
        <dbReference type="Proteomes" id="UP000184498"/>
    </source>
</evidence>
<name>A0A1M6UIL5_9FLAO</name>
<sequence length="178" mass="21141">MRFDISKLDLKLLLRALILNSEPNGIGIAEYLIKKDRNLLVDSITDKEFEFYTYDLRNAKEGNFRILDYYYGKPIKFDIRKKANGQILVDSSAFDSRIGKYKFLEILISYFQTKDFTIIKKGYTYNNFPETDLNRKEDIKELKKITNNLLVKRNVNGRHWIVDDSKIQFESEYNQIIK</sequence>
<evidence type="ECO:0000313" key="1">
    <source>
        <dbReference type="EMBL" id="SHK69019.1"/>
    </source>
</evidence>
<dbReference type="EMBL" id="FRAM01000005">
    <property type="protein sequence ID" value="SHK69019.1"/>
    <property type="molecule type" value="Genomic_DNA"/>
</dbReference>
<keyword evidence="2" id="KW-1185">Reference proteome</keyword>